<evidence type="ECO:0000256" key="1">
    <source>
        <dbReference type="ARBA" id="ARBA00022723"/>
    </source>
</evidence>
<dbReference type="Proteomes" id="UP001497444">
    <property type="component" value="Chromosome 11"/>
</dbReference>
<protein>
    <submittedName>
        <fullName evidence="5">Uncharacterized protein</fullName>
    </submittedName>
</protein>
<keyword evidence="4" id="KW-0732">Signal</keyword>
<keyword evidence="1" id="KW-0479">Metal-binding</keyword>
<organism evidence="5 6">
    <name type="scientific">Sphagnum jensenii</name>
    <dbReference type="NCBI Taxonomy" id="128206"/>
    <lineage>
        <taxon>Eukaryota</taxon>
        <taxon>Viridiplantae</taxon>
        <taxon>Streptophyta</taxon>
        <taxon>Embryophyta</taxon>
        <taxon>Bryophyta</taxon>
        <taxon>Sphagnophytina</taxon>
        <taxon>Sphagnopsida</taxon>
        <taxon>Sphagnales</taxon>
        <taxon>Sphagnaceae</taxon>
        <taxon>Sphagnum</taxon>
    </lineage>
</organism>
<evidence type="ECO:0000313" key="5">
    <source>
        <dbReference type="EMBL" id="CAK9257930.1"/>
    </source>
</evidence>
<proteinExistence type="predicted"/>
<evidence type="ECO:0000256" key="4">
    <source>
        <dbReference type="SAM" id="SignalP"/>
    </source>
</evidence>
<dbReference type="InterPro" id="IPR047109">
    <property type="entry name" value="CAD-like"/>
</dbReference>
<accession>A0ABP0VTW5</accession>
<evidence type="ECO:0000313" key="6">
    <source>
        <dbReference type="Proteomes" id="UP001497444"/>
    </source>
</evidence>
<name>A0ABP0VTW5_9BRYO</name>
<feature type="chain" id="PRO_5045354976" evidence="4">
    <location>
        <begin position="19"/>
        <end position="235"/>
    </location>
</feature>
<sequence length="235" mass="25826">MMALMLMVLSLKGGFSNAMVTHQRFCSKVPDTLASDVAAPLLCAGITVYSPMMCHHMNQAGAGSTYFIMDTASGMYPLDPSIPITFEAGGQNHNCFCTSRDEVHTCAIVDGKHGSLLTHVIIGSAGLKTISGSMIGGMKEDLQEIIFVCQSFEASIIQAQIYKGKPIFTPLWHLPHRKFDTRAILLLLLEMLLKEQSQVDVLSPLRERGLWHSCETDVDFNCKSCIATICTCWTF</sequence>
<evidence type="ECO:0000256" key="3">
    <source>
        <dbReference type="ARBA" id="ARBA00023002"/>
    </source>
</evidence>
<dbReference type="Gene3D" id="3.40.50.720">
    <property type="entry name" value="NAD(P)-binding Rossmann-like Domain"/>
    <property type="match status" value="1"/>
</dbReference>
<dbReference type="PANTHER" id="PTHR42683">
    <property type="entry name" value="ALDEHYDE REDUCTASE"/>
    <property type="match status" value="1"/>
</dbReference>
<dbReference type="InterPro" id="IPR011032">
    <property type="entry name" value="GroES-like_sf"/>
</dbReference>
<dbReference type="Gene3D" id="3.90.180.10">
    <property type="entry name" value="Medium-chain alcohol dehydrogenases, catalytic domain"/>
    <property type="match status" value="1"/>
</dbReference>
<keyword evidence="3" id="KW-0560">Oxidoreductase</keyword>
<gene>
    <name evidence="5" type="ORF">CSSPJE1EN1_LOCUS3408</name>
</gene>
<feature type="signal peptide" evidence="4">
    <location>
        <begin position="1"/>
        <end position="18"/>
    </location>
</feature>
<dbReference type="SUPFAM" id="SSF50129">
    <property type="entry name" value="GroES-like"/>
    <property type="match status" value="1"/>
</dbReference>
<reference evidence="5" key="1">
    <citation type="submission" date="2024-02" db="EMBL/GenBank/DDBJ databases">
        <authorList>
            <consortium name="ELIXIR-Norway"/>
            <consortium name="Elixir Norway"/>
        </authorList>
    </citation>
    <scope>NUCLEOTIDE SEQUENCE</scope>
</reference>
<keyword evidence="2" id="KW-0862">Zinc</keyword>
<keyword evidence="6" id="KW-1185">Reference proteome</keyword>
<dbReference type="EMBL" id="OZ020106">
    <property type="protein sequence ID" value="CAK9257930.1"/>
    <property type="molecule type" value="Genomic_DNA"/>
</dbReference>
<evidence type="ECO:0000256" key="2">
    <source>
        <dbReference type="ARBA" id="ARBA00022833"/>
    </source>
</evidence>